<protein>
    <submittedName>
        <fullName evidence="2">Uncharacterized protein</fullName>
    </submittedName>
</protein>
<gene>
    <name evidence="2" type="ORF">GX523_04095</name>
</gene>
<keyword evidence="1" id="KW-0812">Transmembrane</keyword>
<sequence length="216" mass="24120">MIKKVPLTYFPETPLNTRLLIVLLGVIVFVHAFIADNSSSLFPKPGDKNPLLLSTGLLEAQEAELRVILWFEKGKPQKNFLKKLPRENWVWQESHPSNSIGTGYSLAGYTRINQESEQAIFLWYQSLVEDAREAGGIAYLDERVPEGMDIAQYALKQNILPRQFSLSEGVFSVVGWQESSLPQVAAGNDKVNIQVISQGYGQGKTALAIPVLLEEF</sequence>
<proteinExistence type="predicted"/>
<evidence type="ECO:0000256" key="1">
    <source>
        <dbReference type="SAM" id="Phobius"/>
    </source>
</evidence>
<keyword evidence="1" id="KW-1133">Transmembrane helix</keyword>
<evidence type="ECO:0000313" key="2">
    <source>
        <dbReference type="EMBL" id="HHY25927.1"/>
    </source>
</evidence>
<comment type="caution">
    <text evidence="2">The sequence shown here is derived from an EMBL/GenBank/DDBJ whole genome shotgun (WGS) entry which is preliminary data.</text>
</comment>
<evidence type="ECO:0000313" key="3">
    <source>
        <dbReference type="Proteomes" id="UP000553059"/>
    </source>
</evidence>
<dbReference type="AlphaFoldDB" id="A0A7C7D4E3"/>
<reference evidence="2 3" key="1">
    <citation type="journal article" date="2020" name="Biotechnol. Biofuels">
        <title>New insights from the biogas microbiome by comprehensive genome-resolved metagenomics of nearly 1600 species originating from multiple anaerobic digesters.</title>
        <authorList>
            <person name="Campanaro S."/>
            <person name="Treu L."/>
            <person name="Rodriguez-R L.M."/>
            <person name="Kovalovszki A."/>
            <person name="Ziels R.M."/>
            <person name="Maus I."/>
            <person name="Zhu X."/>
            <person name="Kougias P.G."/>
            <person name="Basile A."/>
            <person name="Luo G."/>
            <person name="Schluter A."/>
            <person name="Konstantinidis K.T."/>
            <person name="Angelidaki I."/>
        </authorList>
    </citation>
    <scope>NUCLEOTIDE SEQUENCE [LARGE SCALE GENOMIC DNA]</scope>
    <source>
        <strain evidence="2">AS05jafATM_4</strain>
    </source>
</reference>
<accession>A0A7C7D4E3</accession>
<organism evidence="2 3">
    <name type="scientific">Desulfitobacterium dehalogenans</name>
    <dbReference type="NCBI Taxonomy" id="36854"/>
    <lineage>
        <taxon>Bacteria</taxon>
        <taxon>Bacillati</taxon>
        <taxon>Bacillota</taxon>
        <taxon>Clostridia</taxon>
        <taxon>Eubacteriales</taxon>
        <taxon>Desulfitobacteriaceae</taxon>
        <taxon>Desulfitobacterium</taxon>
    </lineage>
</organism>
<dbReference type="EMBL" id="DUTF01000093">
    <property type="protein sequence ID" value="HHY25927.1"/>
    <property type="molecule type" value="Genomic_DNA"/>
</dbReference>
<name>A0A7C7D4E3_9FIRM</name>
<keyword evidence="1" id="KW-0472">Membrane</keyword>
<dbReference type="Proteomes" id="UP000553059">
    <property type="component" value="Unassembled WGS sequence"/>
</dbReference>
<feature type="transmembrane region" description="Helical" evidence="1">
    <location>
        <begin position="15"/>
        <end position="34"/>
    </location>
</feature>